<dbReference type="PROSITE" id="PS51683">
    <property type="entry name" value="SAM_OMT_II"/>
    <property type="match status" value="1"/>
</dbReference>
<evidence type="ECO:0000313" key="7">
    <source>
        <dbReference type="Proteomes" id="UP000012174"/>
    </source>
</evidence>
<dbReference type="OMA" id="IKETGPQ"/>
<evidence type="ECO:0000313" key="6">
    <source>
        <dbReference type="EMBL" id="EMR70306.1"/>
    </source>
</evidence>
<dbReference type="Pfam" id="PF00891">
    <property type="entry name" value="Methyltransf_2"/>
    <property type="match status" value="1"/>
</dbReference>
<dbReference type="GO" id="GO:0032259">
    <property type="term" value="P:methylation"/>
    <property type="evidence" value="ECO:0007669"/>
    <property type="project" value="UniProtKB-KW"/>
</dbReference>
<dbReference type="eggNOG" id="KOG3178">
    <property type="taxonomic scope" value="Eukaryota"/>
</dbReference>
<dbReference type="Pfam" id="PF08100">
    <property type="entry name" value="Dimerisation"/>
    <property type="match status" value="1"/>
</dbReference>
<dbReference type="OrthoDB" id="2410195at2759"/>
<evidence type="ECO:0000259" key="4">
    <source>
        <dbReference type="Pfam" id="PF00891"/>
    </source>
</evidence>
<keyword evidence="2 6" id="KW-0808">Transferase</keyword>
<feature type="domain" description="O-methyltransferase dimerisation" evidence="5">
    <location>
        <begin position="52"/>
        <end position="120"/>
    </location>
</feature>
<evidence type="ECO:0000256" key="2">
    <source>
        <dbReference type="ARBA" id="ARBA00022679"/>
    </source>
</evidence>
<dbReference type="Proteomes" id="UP000012174">
    <property type="component" value="Unassembled WGS sequence"/>
</dbReference>
<dbReference type="InterPro" id="IPR012967">
    <property type="entry name" value="COMT_dimerisation"/>
</dbReference>
<sequence>MDSTLEQLRTLAIQADDAGRHKVLDFIRDLQLRLETPHDTLSRFSGMHLEITAARIAEDLGIFQILGDSGEHISVADIAAKTNAAPLLLSRILRYMASVGMVHETSVNTFSANAITRTLAQPGYRGGIYHFFDNVGPVMNAFPAFLAETKYRDVNDAAKTAFQKAFPTDLPAFMWLPTQPERFGPLQQVMTVQGAAGTPWFSVFPFQKELSTFEGQHVLVDVGGSFGHQCAALLAAFPELRGKLVLQELPQTLAQLPPQLDGVGLVAQDFFQAQQVREARFYYLRNVLHDWPDEKCIVILEHLVAALGPLSQILIDEMVLPDTGVPWEAAAIDLTMMASLGSRERTVKECLMARRLSKGLFSLIESHCALVCIYGFPQLRHATVLCQYMRYNEFHEVEHVNDGMVSPFASV</sequence>
<organism evidence="6 7">
    <name type="scientific">Eutypa lata (strain UCR-EL1)</name>
    <name type="common">Grapevine dieback disease fungus</name>
    <name type="synonym">Eutypa armeniacae</name>
    <dbReference type="NCBI Taxonomy" id="1287681"/>
    <lineage>
        <taxon>Eukaryota</taxon>
        <taxon>Fungi</taxon>
        <taxon>Dikarya</taxon>
        <taxon>Ascomycota</taxon>
        <taxon>Pezizomycotina</taxon>
        <taxon>Sordariomycetes</taxon>
        <taxon>Xylariomycetidae</taxon>
        <taxon>Xylariales</taxon>
        <taxon>Diatrypaceae</taxon>
        <taxon>Eutypa</taxon>
    </lineage>
</organism>
<name>M7TK36_EUTLA</name>
<evidence type="ECO:0000259" key="5">
    <source>
        <dbReference type="Pfam" id="PF08100"/>
    </source>
</evidence>
<dbReference type="InterPro" id="IPR036390">
    <property type="entry name" value="WH_DNA-bd_sf"/>
</dbReference>
<dbReference type="SUPFAM" id="SSF46785">
    <property type="entry name" value="Winged helix' DNA-binding domain"/>
    <property type="match status" value="1"/>
</dbReference>
<keyword evidence="1 6" id="KW-0489">Methyltransferase</keyword>
<dbReference type="PANTHER" id="PTHR43712">
    <property type="entry name" value="PUTATIVE (AFU_ORTHOLOGUE AFUA_4G14580)-RELATED"/>
    <property type="match status" value="1"/>
</dbReference>
<dbReference type="GO" id="GO:0046983">
    <property type="term" value="F:protein dimerization activity"/>
    <property type="evidence" value="ECO:0007669"/>
    <property type="project" value="InterPro"/>
</dbReference>
<dbReference type="InterPro" id="IPR029063">
    <property type="entry name" value="SAM-dependent_MTases_sf"/>
</dbReference>
<proteinExistence type="predicted"/>
<dbReference type="Gene3D" id="1.10.10.10">
    <property type="entry name" value="Winged helix-like DNA-binding domain superfamily/Winged helix DNA-binding domain"/>
    <property type="match status" value="1"/>
</dbReference>
<dbReference type="SUPFAM" id="SSF53335">
    <property type="entry name" value="S-adenosyl-L-methionine-dependent methyltransferases"/>
    <property type="match status" value="1"/>
</dbReference>
<evidence type="ECO:0000256" key="3">
    <source>
        <dbReference type="ARBA" id="ARBA00022691"/>
    </source>
</evidence>
<protein>
    <submittedName>
        <fullName evidence="6">Putative o-methyltransferase b protein</fullName>
    </submittedName>
</protein>
<evidence type="ECO:0000256" key="1">
    <source>
        <dbReference type="ARBA" id="ARBA00022603"/>
    </source>
</evidence>
<dbReference type="InterPro" id="IPR016461">
    <property type="entry name" value="COMT-like"/>
</dbReference>
<dbReference type="HOGENOM" id="CLU_005533_5_0_1"/>
<dbReference type="InterPro" id="IPR036388">
    <property type="entry name" value="WH-like_DNA-bd_sf"/>
</dbReference>
<dbReference type="AlphaFoldDB" id="M7TK36"/>
<gene>
    <name evidence="6" type="ORF">UCREL1_2659</name>
</gene>
<dbReference type="PANTHER" id="PTHR43712:SF1">
    <property type="entry name" value="HYPOTHETICAL O-METHYLTRANSFERASE (EUROFUNG)-RELATED"/>
    <property type="match status" value="1"/>
</dbReference>
<dbReference type="GO" id="GO:0008171">
    <property type="term" value="F:O-methyltransferase activity"/>
    <property type="evidence" value="ECO:0007669"/>
    <property type="project" value="InterPro"/>
</dbReference>
<dbReference type="EMBL" id="KB705887">
    <property type="protein sequence ID" value="EMR70306.1"/>
    <property type="molecule type" value="Genomic_DNA"/>
</dbReference>
<reference evidence="7" key="1">
    <citation type="journal article" date="2013" name="Genome Announc.">
        <title>Draft genome sequence of the grapevine dieback fungus Eutypa lata UCR-EL1.</title>
        <authorList>
            <person name="Blanco-Ulate B."/>
            <person name="Rolshausen P.E."/>
            <person name="Cantu D."/>
        </authorList>
    </citation>
    <scope>NUCLEOTIDE SEQUENCE [LARGE SCALE GENOMIC DNA]</scope>
    <source>
        <strain evidence="7">UCR-EL1</strain>
    </source>
</reference>
<feature type="domain" description="O-methyltransferase C-terminal" evidence="4">
    <location>
        <begin position="211"/>
        <end position="349"/>
    </location>
</feature>
<dbReference type="Gene3D" id="3.40.50.150">
    <property type="entry name" value="Vaccinia Virus protein VP39"/>
    <property type="match status" value="1"/>
</dbReference>
<keyword evidence="7" id="KW-1185">Reference proteome</keyword>
<dbReference type="InterPro" id="IPR001077">
    <property type="entry name" value="COMT_C"/>
</dbReference>
<keyword evidence="3" id="KW-0949">S-adenosyl-L-methionine</keyword>
<accession>M7TK36</accession>
<dbReference type="KEGG" id="ela:UCREL1_2659"/>